<sequence>MVIALAVLGGTLAIIVWTINYIINGDTNYWSKRGVTLAKTPNLLRKFFNKDFSLIRTDIELYGQLKGKRFGGFMELSSPVFVVTDLDLAKQIFIKDFDHFVDRRSFDVEKSDPHFHFALFNLNGDTWKGLRTRLSPTFTTGRIRRMFNIYNSSVKKMIKFIKNEIPKNNEMELRPVLSNLAMDVIASAAFGVESNLFEDQDNLFVKMGKDIQMTFGGKAMMKFFLGSVFPKLGSKLKLAFLNPDADRFMSKLVMDVLNHRQHTGEKRDDFLQLMIEAKQGKLKAEDDSQLDAHEKDAKLKDVESKLALTDELIIAQSLVFFLGGFDTLEGLLSFAVYELAINPEIQERLYQEVKAAADKNGGEFSYDILNSLEYLHMVVSETLRKYPIGARQERRCTKAYKVPDSDVTVEKGVLVIVPTYPIQHDPEYFPLPEKFDPLRFTKDNISKRHPIAYQPFGHGPRNCIGNRFALSETHTAIAQLLLNFKLEPCSKTVIPMKLANQGPVKPADNICLKVTPRK</sequence>
<gene>
    <name evidence="14" type="ORF">AFUS01_LOCUS43519</name>
</gene>
<dbReference type="InterPro" id="IPR017972">
    <property type="entry name" value="Cyt_P450_CS"/>
</dbReference>
<evidence type="ECO:0000256" key="12">
    <source>
        <dbReference type="ARBA" id="ARBA00023136"/>
    </source>
</evidence>
<evidence type="ECO:0000256" key="1">
    <source>
        <dbReference type="ARBA" id="ARBA00001971"/>
    </source>
</evidence>
<dbReference type="PANTHER" id="PTHR24292">
    <property type="entry name" value="CYTOCHROME P450"/>
    <property type="match status" value="1"/>
</dbReference>
<evidence type="ECO:0000256" key="2">
    <source>
        <dbReference type="ARBA" id="ARBA00004174"/>
    </source>
</evidence>
<keyword evidence="10 13" id="KW-0408">Iron</keyword>
<dbReference type="CDD" id="cd11056">
    <property type="entry name" value="CYP6-like"/>
    <property type="match status" value="1"/>
</dbReference>
<dbReference type="GO" id="GO:0005506">
    <property type="term" value="F:iron ion binding"/>
    <property type="evidence" value="ECO:0007669"/>
    <property type="project" value="InterPro"/>
</dbReference>
<evidence type="ECO:0000256" key="8">
    <source>
        <dbReference type="ARBA" id="ARBA00022848"/>
    </source>
</evidence>
<keyword evidence="15" id="KW-1185">Reference proteome</keyword>
<dbReference type="PANTHER" id="PTHR24292:SF54">
    <property type="entry name" value="CYP9F3-RELATED"/>
    <property type="match status" value="1"/>
</dbReference>
<keyword evidence="9 13" id="KW-0560">Oxidoreductase</keyword>
<organism evidence="14 15">
    <name type="scientific">Allacma fusca</name>
    <dbReference type="NCBI Taxonomy" id="39272"/>
    <lineage>
        <taxon>Eukaryota</taxon>
        <taxon>Metazoa</taxon>
        <taxon>Ecdysozoa</taxon>
        <taxon>Arthropoda</taxon>
        <taxon>Hexapoda</taxon>
        <taxon>Collembola</taxon>
        <taxon>Symphypleona</taxon>
        <taxon>Sminthuridae</taxon>
        <taxon>Allacma</taxon>
    </lineage>
</organism>
<evidence type="ECO:0008006" key="16">
    <source>
        <dbReference type="Google" id="ProtNLM"/>
    </source>
</evidence>
<dbReference type="GO" id="GO:0005789">
    <property type="term" value="C:endoplasmic reticulum membrane"/>
    <property type="evidence" value="ECO:0007669"/>
    <property type="project" value="UniProtKB-SubCell"/>
</dbReference>
<keyword evidence="8" id="KW-0492">Microsome</keyword>
<evidence type="ECO:0000256" key="10">
    <source>
        <dbReference type="ARBA" id="ARBA00023004"/>
    </source>
</evidence>
<evidence type="ECO:0000256" key="9">
    <source>
        <dbReference type="ARBA" id="ARBA00023002"/>
    </source>
</evidence>
<evidence type="ECO:0000256" key="4">
    <source>
        <dbReference type="ARBA" id="ARBA00010617"/>
    </source>
</evidence>
<keyword evidence="11 13" id="KW-0503">Monooxygenase</keyword>
<dbReference type="InterPro" id="IPR050476">
    <property type="entry name" value="Insect_CytP450_Detox"/>
</dbReference>
<evidence type="ECO:0000256" key="3">
    <source>
        <dbReference type="ARBA" id="ARBA00004406"/>
    </source>
</evidence>
<dbReference type="InterPro" id="IPR001128">
    <property type="entry name" value="Cyt_P450"/>
</dbReference>
<proteinExistence type="inferred from homology"/>
<evidence type="ECO:0000256" key="13">
    <source>
        <dbReference type="RuleBase" id="RU000461"/>
    </source>
</evidence>
<comment type="subcellular location">
    <subcellularLocation>
        <location evidence="3">Endoplasmic reticulum membrane</location>
        <topology evidence="3">Peripheral membrane protein</topology>
    </subcellularLocation>
    <subcellularLocation>
        <location evidence="2">Microsome membrane</location>
        <topology evidence="2">Peripheral membrane protein</topology>
    </subcellularLocation>
</comment>
<dbReference type="FunFam" id="1.10.630.10:FF:000042">
    <property type="entry name" value="Cytochrome P450"/>
    <property type="match status" value="1"/>
</dbReference>
<comment type="cofactor">
    <cofactor evidence="1">
        <name>heme</name>
        <dbReference type="ChEBI" id="CHEBI:30413"/>
    </cofactor>
</comment>
<accession>A0A8J2LMD4</accession>
<keyword evidence="5 13" id="KW-0349">Heme</keyword>
<keyword evidence="12" id="KW-0472">Membrane</keyword>
<evidence type="ECO:0000256" key="11">
    <source>
        <dbReference type="ARBA" id="ARBA00023033"/>
    </source>
</evidence>
<keyword evidence="6 13" id="KW-0479">Metal-binding</keyword>
<dbReference type="PROSITE" id="PS00086">
    <property type="entry name" value="CYTOCHROME_P450"/>
    <property type="match status" value="1"/>
</dbReference>
<dbReference type="OrthoDB" id="2789670at2759"/>
<dbReference type="Proteomes" id="UP000708208">
    <property type="component" value="Unassembled WGS sequence"/>
</dbReference>
<evidence type="ECO:0000256" key="6">
    <source>
        <dbReference type="ARBA" id="ARBA00022723"/>
    </source>
</evidence>
<dbReference type="EMBL" id="CAJVCH010570066">
    <property type="protein sequence ID" value="CAG7833966.1"/>
    <property type="molecule type" value="Genomic_DNA"/>
</dbReference>
<comment type="caution">
    <text evidence="14">The sequence shown here is derived from an EMBL/GenBank/DDBJ whole genome shotgun (WGS) entry which is preliminary data.</text>
</comment>
<reference evidence="14" key="1">
    <citation type="submission" date="2021-06" db="EMBL/GenBank/DDBJ databases">
        <authorList>
            <person name="Hodson N. C."/>
            <person name="Mongue J. A."/>
            <person name="Jaron S. K."/>
        </authorList>
    </citation>
    <scope>NUCLEOTIDE SEQUENCE</scope>
</reference>
<evidence type="ECO:0000256" key="5">
    <source>
        <dbReference type="ARBA" id="ARBA00022617"/>
    </source>
</evidence>
<name>A0A8J2LMD4_9HEXA</name>
<evidence type="ECO:0000313" key="15">
    <source>
        <dbReference type="Proteomes" id="UP000708208"/>
    </source>
</evidence>
<protein>
    <recommendedName>
        <fullName evidence="16">Cytochrome P450</fullName>
    </recommendedName>
</protein>
<dbReference type="Pfam" id="PF00067">
    <property type="entry name" value="p450"/>
    <property type="match status" value="1"/>
</dbReference>
<dbReference type="GO" id="GO:0004497">
    <property type="term" value="F:monooxygenase activity"/>
    <property type="evidence" value="ECO:0007669"/>
    <property type="project" value="UniProtKB-KW"/>
</dbReference>
<dbReference type="AlphaFoldDB" id="A0A8J2LMD4"/>
<dbReference type="GO" id="GO:0016705">
    <property type="term" value="F:oxidoreductase activity, acting on paired donors, with incorporation or reduction of molecular oxygen"/>
    <property type="evidence" value="ECO:0007669"/>
    <property type="project" value="InterPro"/>
</dbReference>
<keyword evidence="7" id="KW-0256">Endoplasmic reticulum</keyword>
<comment type="similarity">
    <text evidence="4 13">Belongs to the cytochrome P450 family.</text>
</comment>
<dbReference type="GO" id="GO:0020037">
    <property type="term" value="F:heme binding"/>
    <property type="evidence" value="ECO:0007669"/>
    <property type="project" value="InterPro"/>
</dbReference>
<evidence type="ECO:0000256" key="7">
    <source>
        <dbReference type="ARBA" id="ARBA00022824"/>
    </source>
</evidence>
<evidence type="ECO:0000313" key="14">
    <source>
        <dbReference type="EMBL" id="CAG7833966.1"/>
    </source>
</evidence>